<dbReference type="InterPro" id="IPR036913">
    <property type="entry name" value="YegP-like_sf"/>
</dbReference>
<accession>A0ABR8GNB3</accession>
<proteinExistence type="predicted"/>
<keyword evidence="2" id="KW-1185">Reference proteome</keyword>
<comment type="caution">
    <text evidence="1">The sequence shown here is derived from an EMBL/GenBank/DDBJ whole genome shotgun (WGS) entry which is preliminary data.</text>
</comment>
<organism evidence="1 2">
    <name type="scientific">Scytonema hofmannii FACHB-248</name>
    <dbReference type="NCBI Taxonomy" id="1842502"/>
    <lineage>
        <taxon>Bacteria</taxon>
        <taxon>Bacillati</taxon>
        <taxon>Cyanobacteriota</taxon>
        <taxon>Cyanophyceae</taxon>
        <taxon>Nostocales</taxon>
        <taxon>Scytonemataceae</taxon>
        <taxon>Scytonema</taxon>
    </lineage>
</organism>
<evidence type="ECO:0000313" key="2">
    <source>
        <dbReference type="Proteomes" id="UP000660380"/>
    </source>
</evidence>
<dbReference type="EMBL" id="JACJTA010000011">
    <property type="protein sequence ID" value="MBD2604431.1"/>
    <property type="molecule type" value="Genomic_DNA"/>
</dbReference>
<reference evidence="1 2" key="1">
    <citation type="journal article" date="2020" name="ISME J.">
        <title>Comparative genomics reveals insights into cyanobacterial evolution and habitat adaptation.</title>
        <authorList>
            <person name="Chen M.Y."/>
            <person name="Teng W.K."/>
            <person name="Zhao L."/>
            <person name="Hu C.X."/>
            <person name="Zhou Y.K."/>
            <person name="Han B.P."/>
            <person name="Song L.R."/>
            <person name="Shu W.S."/>
        </authorList>
    </citation>
    <scope>NUCLEOTIDE SEQUENCE [LARGE SCALE GENOMIC DNA]</scope>
    <source>
        <strain evidence="1 2">FACHB-248</strain>
    </source>
</reference>
<gene>
    <name evidence="1" type="ORF">H6G81_07775</name>
</gene>
<evidence type="ECO:0000313" key="1">
    <source>
        <dbReference type="EMBL" id="MBD2604431.1"/>
    </source>
</evidence>
<protein>
    <submittedName>
        <fullName evidence="1">Uncharacterized protein</fullName>
    </submittedName>
</protein>
<name>A0ABR8GNB3_9CYAN</name>
<dbReference type="Proteomes" id="UP000660380">
    <property type="component" value="Unassembled WGS sequence"/>
</dbReference>
<sequence length="1110" mass="126847">MLEYPSISKLNPEFPNYLNFQTLRDIGIAHLQALSGKLWTDYNLHDPGVTILEVLCYAVTDLGYRNNLDIQDLLTSNPADSHRRENNFFTPDEILTCNPVTELDLRKRLIDIPGVRNARLEKLTTYNPAIYVDYTSSHLQSTPPAADNAPRLHPRGLYTVYIDLDVGYRKNACGQISRSWSDTLDQVKAVLCNYRNLCEDVHDIVVLGKEEIALCADIELEADADAEDVLVEVYVKLYAFISPRLHFYTLEELLDKGKSPAEIFAGRPAVLHNEPYDSHGFIDTAELEALTQPEVIHTSDLYQEILKVPGVAAVRKLSIINYINGLPQSQHPWYLQLTKGYSPVVGVESSKVKLFKGTLPISTNVDEVKRRYNEQQAANIKAFREDYELDLSVPKGSYYNLADHYSIQHDFPLTYGISEDGLPETASELRKAQAHQLKGYLVFFDQLLANYLSQLAHVRELFSWEIDEVNGKWHTYFTEMLDFPESSAIIGDGQQYLNSIIEDPETSRDRRNRFLDHLLGRFAESFGDYVLLNYRMDKVKHKTEIIHDKAHFLHDYPSLSRDRFRAFNYCNCKAVWDTENVSGFKKRVSRLLGIEDVRRRNLSHYRIAPGGWIISLSGSSDDILLESSQTYATQEEAQAAMEKLLLFALHTDFYKRLCDRYDDGINKLTTYGYVLVDNEGKVLAESTERFPTEQEREIALQRWLGIVDQSGNLLAMSATQSNHFGTFKLLNSVEPFLRIEAVTETTSGDRFRLVDYNGVTLLESTQLFDNESAAGDRFYHDLLGILEPGAIYPTATPDGFGFRVLSRPPDQKSEVAIHPQIYRTAAERDAVINRLFLLIRTTRLSINIQQQYNIGQIYGEDEQILLQSKQYYDNIQDAWQNGNILIELAQNSGNFRLITAENGLFGWALTNKDKQPILATQYYSSEAKQKQGIEALQTRINDEGFHILEHILLRPKTVSDNFLPIFVNANDTTTKTGEQKNLTYQDPYSFWITVILPYWTERFRNIDFRRFVERTLRLEAPAHLALKIAWLDVRQMSEFEVAYHDWLEQLALDACDGGACDLTGTLNRLLAIIPQLRSVYPKGILYDSQANIPENQPIILNQTALGTANE</sequence>
<dbReference type="SUPFAM" id="SSF160113">
    <property type="entry name" value="YegP-like"/>
    <property type="match status" value="1"/>
</dbReference>
<dbReference type="Gene3D" id="2.30.29.80">
    <property type="match status" value="2"/>
</dbReference>
<dbReference type="RefSeq" id="WP_029638020.1">
    <property type="nucleotide sequence ID" value="NZ_JACJTA010000011.1"/>
</dbReference>